<accession>A0A6S6T559</accession>
<keyword evidence="1" id="KW-0175">Coiled coil</keyword>
<protein>
    <submittedName>
        <fullName evidence="3">ATP binding protein SugR</fullName>
    </submittedName>
</protein>
<proteinExistence type="predicted"/>
<sequence length="372" mass="43560">MSNFITEIKIGKVRHLENIDIKLGNEKKHLILTGKNGCGKTAVLEKLDSVLSVNYTQGYPIIEANGLGVKFYINDLSFSYAKDYIYTFFSTERGIKFHKPKTIKKINFTKIEEYKVKKLNQDFLQYIVNLKIEYLFAQLDNDEEESLKLDAWFNKFEIMLKNIFNDNSFKLIFDRKNYNFWIERDNRERFDLNSLSAGYSAIIDIITELILKIETTESKSFDCEGIVLIDEVENHLHVELQKNILPLLTNFFPNIQFIVTTHSPFVLQSIENSVVYDLERKESLSGEKLNKATYSDIVKNYFEVDSEFSEVLESDIKKYQNLVKKFENKNLTIEGEKELLDLDIKLDKIAPMLSDDIYLRFKESQDRIQENG</sequence>
<evidence type="ECO:0000256" key="1">
    <source>
        <dbReference type="SAM" id="Coils"/>
    </source>
</evidence>
<dbReference type="Gene3D" id="3.40.50.300">
    <property type="entry name" value="P-loop containing nucleotide triphosphate hydrolases"/>
    <property type="match status" value="1"/>
</dbReference>
<reference evidence="3" key="1">
    <citation type="submission" date="2020-01" db="EMBL/GenBank/DDBJ databases">
        <authorList>
            <person name="Meier V. D."/>
            <person name="Meier V D."/>
        </authorList>
    </citation>
    <scope>NUCLEOTIDE SEQUENCE</scope>
    <source>
        <strain evidence="3">HLG_WM_MAG_04</strain>
    </source>
</reference>
<dbReference type="Pfam" id="PF13304">
    <property type="entry name" value="AAA_21"/>
    <property type="match status" value="1"/>
</dbReference>
<dbReference type="InterPro" id="IPR003959">
    <property type="entry name" value="ATPase_AAA_core"/>
</dbReference>
<dbReference type="PANTHER" id="PTHR43581">
    <property type="entry name" value="ATP/GTP PHOSPHATASE"/>
    <property type="match status" value="1"/>
</dbReference>
<dbReference type="InterPro" id="IPR027417">
    <property type="entry name" value="P-loop_NTPase"/>
</dbReference>
<name>A0A6S6T559_9BACT</name>
<evidence type="ECO:0000313" key="3">
    <source>
        <dbReference type="EMBL" id="CAA6814373.1"/>
    </source>
</evidence>
<dbReference type="GO" id="GO:0005524">
    <property type="term" value="F:ATP binding"/>
    <property type="evidence" value="ECO:0007669"/>
    <property type="project" value="InterPro"/>
</dbReference>
<dbReference type="EMBL" id="CACVAX010000041">
    <property type="protein sequence ID" value="CAA6814373.1"/>
    <property type="molecule type" value="Genomic_DNA"/>
</dbReference>
<evidence type="ECO:0000259" key="2">
    <source>
        <dbReference type="Pfam" id="PF13304"/>
    </source>
</evidence>
<organism evidence="3">
    <name type="scientific">uncultured Sulfurovum sp</name>
    <dbReference type="NCBI Taxonomy" id="269237"/>
    <lineage>
        <taxon>Bacteria</taxon>
        <taxon>Pseudomonadati</taxon>
        <taxon>Campylobacterota</taxon>
        <taxon>Epsilonproteobacteria</taxon>
        <taxon>Campylobacterales</taxon>
        <taxon>Sulfurovaceae</taxon>
        <taxon>Sulfurovum</taxon>
        <taxon>environmental samples</taxon>
    </lineage>
</organism>
<dbReference type="InterPro" id="IPR051396">
    <property type="entry name" value="Bact_Antivir_Def_Nuclease"/>
</dbReference>
<dbReference type="PANTHER" id="PTHR43581:SF4">
    <property type="entry name" value="ATP_GTP PHOSPHATASE"/>
    <property type="match status" value="1"/>
</dbReference>
<dbReference type="AlphaFoldDB" id="A0A6S6T559"/>
<gene>
    <name evidence="3" type="ORF">HELGO_WM6674</name>
</gene>
<feature type="domain" description="ATPase AAA-type core" evidence="2">
    <location>
        <begin position="31"/>
        <end position="267"/>
    </location>
</feature>
<feature type="coiled-coil region" evidence="1">
    <location>
        <begin position="309"/>
        <end position="336"/>
    </location>
</feature>
<dbReference type="GO" id="GO:0016887">
    <property type="term" value="F:ATP hydrolysis activity"/>
    <property type="evidence" value="ECO:0007669"/>
    <property type="project" value="InterPro"/>
</dbReference>
<dbReference type="SUPFAM" id="SSF52540">
    <property type="entry name" value="P-loop containing nucleoside triphosphate hydrolases"/>
    <property type="match status" value="1"/>
</dbReference>